<dbReference type="Gene3D" id="3.30.70.270">
    <property type="match status" value="1"/>
</dbReference>
<dbReference type="Pfam" id="PF08284">
    <property type="entry name" value="RVP_2"/>
    <property type="match status" value="1"/>
</dbReference>
<dbReference type="InterPro" id="IPR053134">
    <property type="entry name" value="RNA-dir_DNA_polymerase"/>
</dbReference>
<dbReference type="EMBL" id="KZ503759">
    <property type="protein sequence ID" value="PKU61643.1"/>
    <property type="molecule type" value="Genomic_DNA"/>
</dbReference>
<dbReference type="AlphaFoldDB" id="A0A2I0VE39"/>
<keyword evidence="6" id="KW-0378">Hydrolase</keyword>
<dbReference type="GO" id="GO:0003964">
    <property type="term" value="F:RNA-directed DNA polymerase activity"/>
    <property type="evidence" value="ECO:0007669"/>
    <property type="project" value="UniProtKB-KW"/>
</dbReference>
<evidence type="ECO:0000256" key="4">
    <source>
        <dbReference type="ARBA" id="ARBA00022722"/>
    </source>
</evidence>
<organism evidence="9 10">
    <name type="scientific">Dendrobium catenatum</name>
    <dbReference type="NCBI Taxonomy" id="906689"/>
    <lineage>
        <taxon>Eukaryota</taxon>
        <taxon>Viridiplantae</taxon>
        <taxon>Streptophyta</taxon>
        <taxon>Embryophyta</taxon>
        <taxon>Tracheophyta</taxon>
        <taxon>Spermatophyta</taxon>
        <taxon>Magnoliopsida</taxon>
        <taxon>Liliopsida</taxon>
        <taxon>Asparagales</taxon>
        <taxon>Orchidaceae</taxon>
        <taxon>Epidendroideae</taxon>
        <taxon>Malaxideae</taxon>
        <taxon>Dendrobiinae</taxon>
        <taxon>Dendrobium</taxon>
    </lineage>
</organism>
<evidence type="ECO:0000256" key="5">
    <source>
        <dbReference type="ARBA" id="ARBA00022759"/>
    </source>
</evidence>
<keyword evidence="10" id="KW-1185">Reference proteome</keyword>
<dbReference type="GO" id="GO:0006508">
    <property type="term" value="P:proteolysis"/>
    <property type="evidence" value="ECO:0007669"/>
    <property type="project" value="UniProtKB-KW"/>
</dbReference>
<keyword evidence="3" id="KW-0548">Nucleotidyltransferase</keyword>
<keyword evidence="4" id="KW-0540">Nuclease</keyword>
<reference evidence="9 10" key="2">
    <citation type="journal article" date="2017" name="Nature">
        <title>The Apostasia genome and the evolution of orchids.</title>
        <authorList>
            <person name="Zhang G.Q."/>
            <person name="Liu K.W."/>
            <person name="Li Z."/>
            <person name="Lohaus R."/>
            <person name="Hsiao Y.Y."/>
            <person name="Niu S.C."/>
            <person name="Wang J.Y."/>
            <person name="Lin Y.C."/>
            <person name="Xu Q."/>
            <person name="Chen L.J."/>
            <person name="Yoshida K."/>
            <person name="Fujiwara S."/>
            <person name="Wang Z.W."/>
            <person name="Zhang Y.Q."/>
            <person name="Mitsuda N."/>
            <person name="Wang M."/>
            <person name="Liu G.H."/>
            <person name="Pecoraro L."/>
            <person name="Huang H.X."/>
            <person name="Xiao X.J."/>
            <person name="Lin M."/>
            <person name="Wu X.Y."/>
            <person name="Wu W.L."/>
            <person name="Chen Y.Y."/>
            <person name="Chang S.B."/>
            <person name="Sakamoto S."/>
            <person name="Ohme-Takagi M."/>
            <person name="Yagi M."/>
            <person name="Zeng S.J."/>
            <person name="Shen C.Y."/>
            <person name="Yeh C.M."/>
            <person name="Luo Y.B."/>
            <person name="Tsai W.C."/>
            <person name="Van de Peer Y."/>
            <person name="Liu Z.J."/>
        </authorList>
    </citation>
    <scope>NUCLEOTIDE SEQUENCE [LARGE SCALE GENOMIC DNA]</scope>
    <source>
        <tissue evidence="9">The whole plant</tissue>
    </source>
</reference>
<dbReference type="Gene3D" id="2.40.70.10">
    <property type="entry name" value="Acid Proteases"/>
    <property type="match status" value="1"/>
</dbReference>
<evidence type="ECO:0000256" key="1">
    <source>
        <dbReference type="ARBA" id="ARBA00022670"/>
    </source>
</evidence>
<keyword evidence="7 9" id="KW-0695">RNA-directed DNA polymerase</keyword>
<evidence type="ECO:0000256" key="7">
    <source>
        <dbReference type="ARBA" id="ARBA00022918"/>
    </source>
</evidence>
<protein>
    <submittedName>
        <fullName evidence="9">RNA-directed DNA polymerase</fullName>
    </submittedName>
</protein>
<evidence type="ECO:0000256" key="3">
    <source>
        <dbReference type="ARBA" id="ARBA00022695"/>
    </source>
</evidence>
<evidence type="ECO:0000313" key="9">
    <source>
        <dbReference type="EMBL" id="PKU61643.1"/>
    </source>
</evidence>
<keyword evidence="5" id="KW-0255">Endonuclease</keyword>
<dbReference type="PANTHER" id="PTHR24559:SF450">
    <property type="entry name" value="RNA-DIRECTED DNA POLYMERASE HOMOLOG"/>
    <property type="match status" value="1"/>
</dbReference>
<feature type="domain" description="Reverse transcriptase" evidence="8">
    <location>
        <begin position="226"/>
        <end position="364"/>
    </location>
</feature>
<dbReference type="GO" id="GO:0008233">
    <property type="term" value="F:peptidase activity"/>
    <property type="evidence" value="ECO:0007669"/>
    <property type="project" value="UniProtKB-KW"/>
</dbReference>
<dbReference type="InterPro" id="IPR021109">
    <property type="entry name" value="Peptidase_aspartic_dom_sf"/>
</dbReference>
<dbReference type="Proteomes" id="UP000233837">
    <property type="component" value="Unassembled WGS sequence"/>
</dbReference>
<dbReference type="PROSITE" id="PS50878">
    <property type="entry name" value="RT_POL"/>
    <property type="match status" value="1"/>
</dbReference>
<dbReference type="Gene3D" id="3.10.10.10">
    <property type="entry name" value="HIV Type 1 Reverse Transcriptase, subunit A, domain 1"/>
    <property type="match status" value="1"/>
</dbReference>
<dbReference type="SUPFAM" id="SSF50630">
    <property type="entry name" value="Acid proteases"/>
    <property type="match status" value="1"/>
</dbReference>
<evidence type="ECO:0000256" key="6">
    <source>
        <dbReference type="ARBA" id="ARBA00022801"/>
    </source>
</evidence>
<dbReference type="FunFam" id="3.10.10.10:FF:000007">
    <property type="entry name" value="Retrovirus-related Pol polyprotein from transposon 17.6-like Protein"/>
    <property type="match status" value="1"/>
</dbReference>
<keyword evidence="1" id="KW-0645">Protease</keyword>
<gene>
    <name evidence="9" type="ORF">MA16_Dca027211</name>
</gene>
<evidence type="ECO:0000259" key="8">
    <source>
        <dbReference type="PROSITE" id="PS50878"/>
    </source>
</evidence>
<evidence type="ECO:0000313" key="10">
    <source>
        <dbReference type="Proteomes" id="UP000233837"/>
    </source>
</evidence>
<dbReference type="CDD" id="cd01647">
    <property type="entry name" value="RT_LTR"/>
    <property type="match status" value="1"/>
</dbReference>
<dbReference type="InterPro" id="IPR043128">
    <property type="entry name" value="Rev_trsase/Diguanyl_cyclase"/>
</dbReference>
<dbReference type="Pfam" id="PF00078">
    <property type="entry name" value="RVT_1"/>
    <property type="match status" value="1"/>
</dbReference>
<proteinExistence type="predicted"/>
<accession>A0A2I0VE39</accession>
<dbReference type="SUPFAM" id="SSF56672">
    <property type="entry name" value="DNA/RNA polymerases"/>
    <property type="match status" value="1"/>
</dbReference>
<dbReference type="InterPro" id="IPR043502">
    <property type="entry name" value="DNA/RNA_pol_sf"/>
</dbReference>
<evidence type="ECO:0000256" key="2">
    <source>
        <dbReference type="ARBA" id="ARBA00022679"/>
    </source>
</evidence>
<dbReference type="InterPro" id="IPR000477">
    <property type="entry name" value="RT_dom"/>
</dbReference>
<name>A0A2I0VE39_9ASPA</name>
<dbReference type="CDD" id="cd00303">
    <property type="entry name" value="retropepsin_like"/>
    <property type="match status" value="1"/>
</dbReference>
<keyword evidence="2" id="KW-0808">Transferase</keyword>
<sequence length="364" mass="41194">MKVKGEIKDMEVVVLIDSGATHNFISTQVVDQLGIKLVDTGCYGVMMGTGKIEKGQGICREVRLTIQGIQVREDFLPLELGSTDVILGMKWLQTLGDTKVNWGALTMELMVEGRKVVIKGDAGLSKSLVSLKTMVKDIQLAGGGYLVELHSLEEARVEEGRDIPLSIQPLIQQFQEVFQPPQGLPPLREQEHAIVLKEGVSPISVRPYRYPQFQKDEIERLIREMLEAEIIRPSISPFSSPVLLVKKKDGSWRFCVDYRALNKETVPDKFPIPIIDELLDELSGTVIFSKIDLKSGYHQIRMKKEDVPKTAFRTHEGHYEFLVMPFGLTNAPATFQALMNKVFKPYLRRFVLVFFDDILVYSRT</sequence>
<reference evidence="9 10" key="1">
    <citation type="journal article" date="2016" name="Sci. Rep.">
        <title>The Dendrobium catenatum Lindl. genome sequence provides insights into polysaccharide synthase, floral development and adaptive evolution.</title>
        <authorList>
            <person name="Zhang G.Q."/>
            <person name="Xu Q."/>
            <person name="Bian C."/>
            <person name="Tsai W.C."/>
            <person name="Yeh C.M."/>
            <person name="Liu K.W."/>
            <person name="Yoshida K."/>
            <person name="Zhang L.S."/>
            <person name="Chang S.B."/>
            <person name="Chen F."/>
            <person name="Shi Y."/>
            <person name="Su Y.Y."/>
            <person name="Zhang Y.Q."/>
            <person name="Chen L.J."/>
            <person name="Yin Y."/>
            <person name="Lin M."/>
            <person name="Huang H."/>
            <person name="Deng H."/>
            <person name="Wang Z.W."/>
            <person name="Zhu S.L."/>
            <person name="Zhao X."/>
            <person name="Deng C."/>
            <person name="Niu S.C."/>
            <person name="Huang J."/>
            <person name="Wang M."/>
            <person name="Liu G.H."/>
            <person name="Yang H.J."/>
            <person name="Xiao X.J."/>
            <person name="Hsiao Y.Y."/>
            <person name="Wu W.L."/>
            <person name="Chen Y.Y."/>
            <person name="Mitsuda N."/>
            <person name="Ohme-Takagi M."/>
            <person name="Luo Y.B."/>
            <person name="Van de Peer Y."/>
            <person name="Liu Z.J."/>
        </authorList>
    </citation>
    <scope>NUCLEOTIDE SEQUENCE [LARGE SCALE GENOMIC DNA]</scope>
    <source>
        <tissue evidence="9">The whole plant</tissue>
    </source>
</reference>
<dbReference type="PANTHER" id="PTHR24559">
    <property type="entry name" value="TRANSPOSON TY3-I GAG-POL POLYPROTEIN"/>
    <property type="match status" value="1"/>
</dbReference>
<dbReference type="GO" id="GO:0004519">
    <property type="term" value="F:endonuclease activity"/>
    <property type="evidence" value="ECO:0007669"/>
    <property type="project" value="UniProtKB-KW"/>
</dbReference>